<evidence type="ECO:0000256" key="5">
    <source>
        <dbReference type="ARBA" id="ARBA00022980"/>
    </source>
</evidence>
<dbReference type="InterPro" id="IPR036510">
    <property type="entry name" value="Ribosomal_bS20_sf"/>
</dbReference>
<dbReference type="NCBIfam" id="TIGR00029">
    <property type="entry name" value="S20"/>
    <property type="match status" value="1"/>
</dbReference>
<proteinExistence type="inferred from homology"/>
<dbReference type="SUPFAM" id="SSF46992">
    <property type="entry name" value="Ribosomal protein S20"/>
    <property type="match status" value="1"/>
</dbReference>
<name>A0A7L6AMK0_9GAMM</name>
<protein>
    <recommendedName>
        <fullName evidence="7 8">Small ribosomal subunit protein bS20</fullName>
    </recommendedName>
</protein>
<evidence type="ECO:0000256" key="1">
    <source>
        <dbReference type="ARBA" id="ARBA00003134"/>
    </source>
</evidence>
<keyword evidence="6 8" id="KW-0687">Ribonucleoprotein</keyword>
<evidence type="ECO:0000313" key="10">
    <source>
        <dbReference type="Proteomes" id="UP000510621"/>
    </source>
</evidence>
<evidence type="ECO:0000256" key="7">
    <source>
        <dbReference type="ARBA" id="ARBA00035136"/>
    </source>
</evidence>
<reference evidence="9" key="1">
    <citation type="submission" date="2020-06" db="EMBL/GenBank/DDBJ databases">
        <title>Analysis procedures for assessing recovery of high quality, complete, closed genomes from Nanopore long read metagenome sequencing.</title>
        <authorList>
            <person name="Bessarab I."/>
            <person name="Arumugam K."/>
            <person name="Haryono M."/>
            <person name="Liu X."/>
            <person name="Roy S."/>
            <person name="Zuniga-Montanez R.E."/>
            <person name="Qiu G."/>
            <person name="Drautz-Moses D.I."/>
            <person name="Law Y.Y."/>
            <person name="Wuertz S."/>
            <person name="Lauro F.M."/>
            <person name="Huson D.H."/>
            <person name="Williams R.B."/>
        </authorList>
    </citation>
    <scope>NUCLEOTIDE SEQUENCE [LARGE SCALE GENOMIC DNA]</scope>
    <source>
        <strain evidence="9">SSD2</strain>
    </source>
</reference>
<organism evidence="9 10">
    <name type="scientific">Candidatus Thiothrix singaporensis</name>
    <dbReference type="NCBI Taxonomy" id="2799669"/>
    <lineage>
        <taxon>Bacteria</taxon>
        <taxon>Pseudomonadati</taxon>
        <taxon>Pseudomonadota</taxon>
        <taxon>Gammaproteobacteria</taxon>
        <taxon>Thiotrichales</taxon>
        <taxon>Thiotrichaceae</taxon>
        <taxon>Thiothrix</taxon>
    </lineage>
</organism>
<dbReference type="PANTHER" id="PTHR33398">
    <property type="entry name" value="30S RIBOSOMAL PROTEIN S20"/>
    <property type="match status" value="1"/>
</dbReference>
<evidence type="ECO:0000256" key="2">
    <source>
        <dbReference type="ARBA" id="ARBA00007634"/>
    </source>
</evidence>
<dbReference type="GO" id="GO:0015935">
    <property type="term" value="C:small ribosomal subunit"/>
    <property type="evidence" value="ECO:0007669"/>
    <property type="project" value="TreeGrafter"/>
</dbReference>
<dbReference type="GO" id="GO:0006412">
    <property type="term" value="P:translation"/>
    <property type="evidence" value="ECO:0007669"/>
    <property type="project" value="UniProtKB-UniRule"/>
</dbReference>
<evidence type="ECO:0000256" key="6">
    <source>
        <dbReference type="ARBA" id="ARBA00023274"/>
    </source>
</evidence>
<keyword evidence="4 8" id="KW-0694">RNA-binding</keyword>
<sequence length="88" mass="9833">MPNIASARKRVRQAVKRRMHNKHLRSRLRTHIKNVVNAIAAGDREAAINAYKAAVPIIDSTADKGIIHKNKAARHKSRLNAHIMALQA</sequence>
<comment type="similarity">
    <text evidence="2 8">Belongs to the bacterial ribosomal protein bS20 family.</text>
</comment>
<evidence type="ECO:0000313" key="9">
    <source>
        <dbReference type="EMBL" id="QLQ30354.1"/>
    </source>
</evidence>
<comment type="function">
    <text evidence="1 8">Binds directly to 16S ribosomal RNA.</text>
</comment>
<dbReference type="Pfam" id="PF01649">
    <property type="entry name" value="Ribosomal_S20p"/>
    <property type="match status" value="1"/>
</dbReference>
<evidence type="ECO:0000256" key="4">
    <source>
        <dbReference type="ARBA" id="ARBA00022884"/>
    </source>
</evidence>
<dbReference type="InterPro" id="IPR002583">
    <property type="entry name" value="Ribosomal_bS20"/>
</dbReference>
<keyword evidence="5 8" id="KW-0689">Ribosomal protein</keyword>
<dbReference type="FunFam" id="1.20.58.110:FF:000001">
    <property type="entry name" value="30S ribosomal protein S20"/>
    <property type="match status" value="1"/>
</dbReference>
<gene>
    <name evidence="8 9" type="primary">rpsT</name>
    <name evidence="9" type="ORF">HZT40_00575</name>
</gene>
<dbReference type="GO" id="GO:0070181">
    <property type="term" value="F:small ribosomal subunit rRNA binding"/>
    <property type="evidence" value="ECO:0007669"/>
    <property type="project" value="TreeGrafter"/>
</dbReference>
<keyword evidence="10" id="KW-1185">Reference proteome</keyword>
<dbReference type="HAMAP" id="MF_00500">
    <property type="entry name" value="Ribosomal_bS20"/>
    <property type="match status" value="1"/>
</dbReference>
<evidence type="ECO:0000256" key="8">
    <source>
        <dbReference type="HAMAP-Rule" id="MF_00500"/>
    </source>
</evidence>
<dbReference type="PANTHER" id="PTHR33398:SF1">
    <property type="entry name" value="SMALL RIBOSOMAL SUBUNIT PROTEIN BS20C"/>
    <property type="match status" value="1"/>
</dbReference>
<keyword evidence="3 8" id="KW-0699">rRNA-binding</keyword>
<dbReference type="Gene3D" id="1.20.58.110">
    <property type="entry name" value="Ribosomal protein S20"/>
    <property type="match status" value="1"/>
</dbReference>
<dbReference type="EMBL" id="CP059265">
    <property type="protein sequence ID" value="QLQ30354.1"/>
    <property type="molecule type" value="Genomic_DNA"/>
</dbReference>
<dbReference type="KEGG" id="this:HZT40_00575"/>
<accession>A0A7L6AMK0</accession>
<evidence type="ECO:0000256" key="3">
    <source>
        <dbReference type="ARBA" id="ARBA00022730"/>
    </source>
</evidence>
<dbReference type="GO" id="GO:0005829">
    <property type="term" value="C:cytosol"/>
    <property type="evidence" value="ECO:0007669"/>
    <property type="project" value="TreeGrafter"/>
</dbReference>
<dbReference type="AlphaFoldDB" id="A0A7L6AMK0"/>
<dbReference type="GO" id="GO:0003735">
    <property type="term" value="F:structural constituent of ribosome"/>
    <property type="evidence" value="ECO:0007669"/>
    <property type="project" value="InterPro"/>
</dbReference>
<dbReference type="Proteomes" id="UP000510621">
    <property type="component" value="Chromosome"/>
</dbReference>